<organism evidence="1 2">
    <name type="scientific">Granulicella mallensis</name>
    <dbReference type="NCBI Taxonomy" id="940614"/>
    <lineage>
        <taxon>Bacteria</taxon>
        <taxon>Pseudomonadati</taxon>
        <taxon>Acidobacteriota</taxon>
        <taxon>Terriglobia</taxon>
        <taxon>Terriglobales</taxon>
        <taxon>Acidobacteriaceae</taxon>
        <taxon>Granulicella</taxon>
    </lineage>
</organism>
<gene>
    <name evidence="1" type="ORF">HDF15_004991</name>
</gene>
<dbReference type="EMBL" id="JACHIO010000031">
    <property type="protein sequence ID" value="MBB5066610.1"/>
    <property type="molecule type" value="Genomic_DNA"/>
</dbReference>
<dbReference type="RefSeq" id="WP_260331317.1">
    <property type="nucleotide sequence ID" value="NZ_JACHIO010000031.1"/>
</dbReference>
<reference evidence="1 2" key="1">
    <citation type="submission" date="2020-08" db="EMBL/GenBank/DDBJ databases">
        <title>Genomic Encyclopedia of Type Strains, Phase IV (KMG-V): Genome sequencing to study the core and pangenomes of soil and plant-associated prokaryotes.</title>
        <authorList>
            <person name="Whitman W."/>
        </authorList>
    </citation>
    <scope>NUCLEOTIDE SEQUENCE [LARGE SCALE GENOMIC DNA]</scope>
    <source>
        <strain evidence="1 2">X5P3</strain>
    </source>
</reference>
<comment type="caution">
    <text evidence="1">The sequence shown here is derived from an EMBL/GenBank/DDBJ whole genome shotgun (WGS) entry which is preliminary data.</text>
</comment>
<protein>
    <submittedName>
        <fullName evidence="1">Uncharacterized protein</fullName>
    </submittedName>
</protein>
<accession>A0A7W7ZV03</accession>
<dbReference type="AlphaFoldDB" id="A0A7W7ZV03"/>
<evidence type="ECO:0000313" key="1">
    <source>
        <dbReference type="EMBL" id="MBB5066610.1"/>
    </source>
</evidence>
<proteinExistence type="predicted"/>
<name>A0A7W7ZV03_9BACT</name>
<evidence type="ECO:0000313" key="2">
    <source>
        <dbReference type="Proteomes" id="UP000584867"/>
    </source>
</evidence>
<dbReference type="Proteomes" id="UP000584867">
    <property type="component" value="Unassembled WGS sequence"/>
</dbReference>
<sequence>MATPVTINPHATNASAHNAFVLLFEYSFATQRMGRSPFRK</sequence>